<dbReference type="InterPro" id="IPR000014">
    <property type="entry name" value="PAS"/>
</dbReference>
<dbReference type="SMART" id="SM00091">
    <property type="entry name" value="PAS"/>
    <property type="match status" value="2"/>
</dbReference>
<dbReference type="SMART" id="SM00388">
    <property type="entry name" value="HisKA"/>
    <property type="match status" value="1"/>
</dbReference>
<protein>
    <recommendedName>
        <fullName evidence="8">Virulence sensor protein BvgS</fullName>
        <ecNumber evidence="2">2.7.13.3</ecNumber>
    </recommendedName>
</protein>
<dbReference type="Proteomes" id="UP000198607">
    <property type="component" value="Unassembled WGS sequence"/>
</dbReference>
<evidence type="ECO:0000256" key="2">
    <source>
        <dbReference type="ARBA" id="ARBA00012438"/>
    </source>
</evidence>
<gene>
    <name evidence="16" type="ORF">SAMN05660652_01505</name>
</gene>
<dbReference type="InterPro" id="IPR004358">
    <property type="entry name" value="Sig_transdc_His_kin-like_C"/>
</dbReference>
<dbReference type="STRING" id="83767.SAMN05660652_01505"/>
<dbReference type="PROSITE" id="PS50113">
    <property type="entry name" value="PAC"/>
    <property type="match status" value="2"/>
</dbReference>
<keyword evidence="11" id="KW-1133">Transmembrane helix</keyword>
<accession>A0A1G8BG69</accession>
<evidence type="ECO:0000256" key="8">
    <source>
        <dbReference type="ARBA" id="ARBA00070152"/>
    </source>
</evidence>
<dbReference type="Gene3D" id="3.40.50.2300">
    <property type="match status" value="1"/>
</dbReference>
<reference evidence="16 17" key="1">
    <citation type="submission" date="2016-10" db="EMBL/GenBank/DDBJ databases">
        <authorList>
            <person name="de Groot N.N."/>
        </authorList>
    </citation>
    <scope>NUCLEOTIDE SEQUENCE [LARGE SCALE GENOMIC DNA]</scope>
    <source>
        <strain evidence="16 17">DSM 5885</strain>
    </source>
</reference>
<feature type="modified residue" description="4-aspartylphosphate" evidence="9">
    <location>
        <position position="943"/>
    </location>
</feature>
<dbReference type="Pfam" id="PF08448">
    <property type="entry name" value="PAS_4"/>
    <property type="match status" value="1"/>
</dbReference>
<feature type="domain" description="PAC" evidence="15">
    <location>
        <begin position="378"/>
        <end position="430"/>
    </location>
</feature>
<evidence type="ECO:0000259" key="14">
    <source>
        <dbReference type="PROSITE" id="PS50112"/>
    </source>
</evidence>
<comment type="catalytic activity">
    <reaction evidence="1">
        <text>ATP + protein L-histidine = ADP + protein N-phospho-L-histidine.</text>
        <dbReference type="EC" id="2.7.13.3"/>
    </reaction>
</comment>
<dbReference type="CDD" id="cd17546">
    <property type="entry name" value="REC_hyHK_CKI1_RcsC-like"/>
    <property type="match status" value="1"/>
</dbReference>
<name>A0A1G8BG69_9RHOO</name>
<evidence type="ECO:0000256" key="7">
    <source>
        <dbReference type="ARBA" id="ARBA00058004"/>
    </source>
</evidence>
<feature type="domain" description="Response regulatory" evidence="13">
    <location>
        <begin position="894"/>
        <end position="1010"/>
    </location>
</feature>
<keyword evidence="4" id="KW-0808">Transferase</keyword>
<dbReference type="Gene3D" id="1.10.287.130">
    <property type="match status" value="1"/>
</dbReference>
<feature type="domain" description="PAS" evidence="14">
    <location>
        <begin position="157"/>
        <end position="224"/>
    </location>
</feature>
<dbReference type="InterPro" id="IPR003594">
    <property type="entry name" value="HATPase_dom"/>
</dbReference>
<dbReference type="OrthoDB" id="8570858at2"/>
<evidence type="ECO:0000256" key="3">
    <source>
        <dbReference type="ARBA" id="ARBA00022553"/>
    </source>
</evidence>
<dbReference type="Pfam" id="PF13185">
    <property type="entry name" value="GAF_2"/>
    <property type="match status" value="1"/>
</dbReference>
<dbReference type="SUPFAM" id="SSF55785">
    <property type="entry name" value="PYP-like sensor domain (PAS domain)"/>
    <property type="match status" value="2"/>
</dbReference>
<evidence type="ECO:0000259" key="13">
    <source>
        <dbReference type="PROSITE" id="PS50110"/>
    </source>
</evidence>
<dbReference type="Gene3D" id="3.30.450.40">
    <property type="match status" value="1"/>
</dbReference>
<dbReference type="PROSITE" id="PS50110">
    <property type="entry name" value="RESPONSE_REGULATORY"/>
    <property type="match status" value="1"/>
</dbReference>
<dbReference type="Gene3D" id="3.30.565.10">
    <property type="entry name" value="Histidine kinase-like ATPase, C-terminal domain"/>
    <property type="match status" value="1"/>
</dbReference>
<keyword evidence="6" id="KW-0902">Two-component regulatory system</keyword>
<dbReference type="InterPro" id="IPR001789">
    <property type="entry name" value="Sig_transdc_resp-reg_receiver"/>
</dbReference>
<evidence type="ECO:0000259" key="15">
    <source>
        <dbReference type="PROSITE" id="PS50113"/>
    </source>
</evidence>
<dbReference type="NCBIfam" id="TIGR00229">
    <property type="entry name" value="sensory_box"/>
    <property type="match status" value="2"/>
</dbReference>
<dbReference type="SUPFAM" id="SSF52172">
    <property type="entry name" value="CheY-like"/>
    <property type="match status" value="1"/>
</dbReference>
<evidence type="ECO:0000313" key="16">
    <source>
        <dbReference type="EMBL" id="SDH32054.1"/>
    </source>
</evidence>
<dbReference type="InterPro" id="IPR003661">
    <property type="entry name" value="HisK_dim/P_dom"/>
</dbReference>
<dbReference type="InterPro" id="IPR011006">
    <property type="entry name" value="CheY-like_superfamily"/>
</dbReference>
<dbReference type="InterPro" id="IPR001610">
    <property type="entry name" value="PAC"/>
</dbReference>
<dbReference type="InterPro" id="IPR029016">
    <property type="entry name" value="GAF-like_dom_sf"/>
</dbReference>
<feature type="domain" description="Histidine kinase" evidence="12">
    <location>
        <begin position="645"/>
        <end position="866"/>
    </location>
</feature>
<dbReference type="PANTHER" id="PTHR45339:SF5">
    <property type="entry name" value="HISTIDINE KINASE"/>
    <property type="match status" value="1"/>
</dbReference>
<comment type="function">
    <text evidence="7">Member of the two-component regulatory system BvgS/BvgA. Phosphorylates BvgA via a four-step phosphorelay in response to environmental signals.</text>
</comment>
<dbReference type="PROSITE" id="PS50112">
    <property type="entry name" value="PAS"/>
    <property type="match status" value="2"/>
</dbReference>
<dbReference type="InterPro" id="IPR005467">
    <property type="entry name" value="His_kinase_dom"/>
</dbReference>
<keyword evidence="11" id="KW-0472">Membrane</keyword>
<feature type="coiled-coil region" evidence="10">
    <location>
        <begin position="271"/>
        <end position="305"/>
    </location>
</feature>
<dbReference type="Pfam" id="PF00512">
    <property type="entry name" value="HisKA"/>
    <property type="match status" value="1"/>
</dbReference>
<keyword evidence="3 9" id="KW-0597">Phosphoprotein</keyword>
<dbReference type="Pfam" id="PF02518">
    <property type="entry name" value="HATPase_c"/>
    <property type="match status" value="1"/>
</dbReference>
<dbReference type="InterPro" id="IPR036097">
    <property type="entry name" value="HisK_dim/P_sf"/>
</dbReference>
<keyword evidence="5" id="KW-0418">Kinase</keyword>
<dbReference type="PANTHER" id="PTHR45339">
    <property type="entry name" value="HYBRID SIGNAL TRANSDUCTION HISTIDINE KINASE J"/>
    <property type="match status" value="1"/>
</dbReference>
<dbReference type="SMART" id="SM00387">
    <property type="entry name" value="HATPase_c"/>
    <property type="match status" value="1"/>
</dbReference>
<evidence type="ECO:0000259" key="12">
    <source>
        <dbReference type="PROSITE" id="PS50109"/>
    </source>
</evidence>
<feature type="transmembrane region" description="Helical" evidence="11">
    <location>
        <begin position="85"/>
        <end position="109"/>
    </location>
</feature>
<dbReference type="CDD" id="cd00082">
    <property type="entry name" value="HisKA"/>
    <property type="match status" value="1"/>
</dbReference>
<feature type="transmembrane region" description="Helical" evidence="11">
    <location>
        <begin position="12"/>
        <end position="33"/>
    </location>
</feature>
<dbReference type="SMART" id="SM00448">
    <property type="entry name" value="REC"/>
    <property type="match status" value="1"/>
</dbReference>
<evidence type="ECO:0000256" key="4">
    <source>
        <dbReference type="ARBA" id="ARBA00022679"/>
    </source>
</evidence>
<dbReference type="InterPro" id="IPR036890">
    <property type="entry name" value="HATPase_C_sf"/>
</dbReference>
<keyword evidence="10" id="KW-0175">Coiled coil</keyword>
<dbReference type="CDD" id="cd16922">
    <property type="entry name" value="HATPase_EvgS-ArcB-TorS-like"/>
    <property type="match status" value="1"/>
</dbReference>
<dbReference type="GO" id="GO:0000155">
    <property type="term" value="F:phosphorelay sensor kinase activity"/>
    <property type="evidence" value="ECO:0007669"/>
    <property type="project" value="InterPro"/>
</dbReference>
<evidence type="ECO:0000256" key="10">
    <source>
        <dbReference type="SAM" id="Coils"/>
    </source>
</evidence>
<dbReference type="SMART" id="SM00086">
    <property type="entry name" value="PAC"/>
    <property type="match status" value="2"/>
</dbReference>
<dbReference type="InterPro" id="IPR013656">
    <property type="entry name" value="PAS_4"/>
</dbReference>
<feature type="domain" description="PAC" evidence="15">
    <location>
        <begin position="231"/>
        <end position="283"/>
    </location>
</feature>
<proteinExistence type="predicted"/>
<evidence type="ECO:0000256" key="9">
    <source>
        <dbReference type="PROSITE-ProRule" id="PRU00169"/>
    </source>
</evidence>
<dbReference type="InterPro" id="IPR003018">
    <property type="entry name" value="GAF"/>
</dbReference>
<feature type="transmembrane region" description="Helical" evidence="11">
    <location>
        <begin position="45"/>
        <end position="73"/>
    </location>
</feature>
<dbReference type="EC" id="2.7.13.3" evidence="2"/>
<dbReference type="EMBL" id="FNCY01000005">
    <property type="protein sequence ID" value="SDH32054.1"/>
    <property type="molecule type" value="Genomic_DNA"/>
</dbReference>
<feature type="domain" description="PAS" evidence="14">
    <location>
        <begin position="328"/>
        <end position="350"/>
    </location>
</feature>
<dbReference type="PROSITE" id="PS50109">
    <property type="entry name" value="HIS_KIN"/>
    <property type="match status" value="1"/>
</dbReference>
<keyword evidence="11" id="KW-0812">Transmembrane</keyword>
<dbReference type="SUPFAM" id="SSF55781">
    <property type="entry name" value="GAF domain-like"/>
    <property type="match status" value="1"/>
</dbReference>
<dbReference type="PRINTS" id="PR00344">
    <property type="entry name" value="BCTRLSENSOR"/>
</dbReference>
<evidence type="ECO:0000256" key="1">
    <source>
        <dbReference type="ARBA" id="ARBA00000085"/>
    </source>
</evidence>
<dbReference type="AlphaFoldDB" id="A0A1G8BG69"/>
<dbReference type="RefSeq" id="WP_091936145.1">
    <property type="nucleotide sequence ID" value="NZ_FNCY01000005.1"/>
</dbReference>
<dbReference type="Gene3D" id="3.30.450.20">
    <property type="entry name" value="PAS domain"/>
    <property type="match status" value="2"/>
</dbReference>
<evidence type="ECO:0000256" key="6">
    <source>
        <dbReference type="ARBA" id="ARBA00023012"/>
    </source>
</evidence>
<evidence type="ECO:0000313" key="17">
    <source>
        <dbReference type="Proteomes" id="UP000198607"/>
    </source>
</evidence>
<dbReference type="Pfam" id="PF13426">
    <property type="entry name" value="PAS_9"/>
    <property type="match status" value="1"/>
</dbReference>
<dbReference type="SUPFAM" id="SSF55874">
    <property type="entry name" value="ATPase domain of HSP90 chaperone/DNA topoisomerase II/histidine kinase"/>
    <property type="match status" value="1"/>
</dbReference>
<dbReference type="InterPro" id="IPR000700">
    <property type="entry name" value="PAS-assoc_C"/>
</dbReference>
<dbReference type="FunFam" id="3.30.565.10:FF:000010">
    <property type="entry name" value="Sensor histidine kinase RcsC"/>
    <property type="match status" value="1"/>
</dbReference>
<dbReference type="CDD" id="cd00130">
    <property type="entry name" value="PAS"/>
    <property type="match status" value="2"/>
</dbReference>
<sequence>MANEQHPGFAAFRFSGGRAALLGLAMEIVVAYADFSTGTAPLFELLYIGPLFLVAWYANTTAALAVAVVSGIVRATAHTGGLGEGYSLVLHVYNTIEAVGLFLCISFLVSRYKAQLVRLMTANEQLRQSMTERNRLLASAGQDAGELFSANRSLEQERTFLRTLINTIPEMIWLKDQDGIFLACNPEFERFFGAPESEIVGKSDHHFMPKALADFFRENDRNAIAAGKPSVNEEWVTYRSDGHEALLLTIKTPMFRSDGGVIGVLGIAHDITEQRRTQEELERHRERLEELVAGRTEALDRANRALRDTQFAMDKVGIGITWADPVTGRFLYANDTHANILGYSVEEMLGLGISDIDPNVPADRLPQVAEQIRRQGVVKFETEHRAKSGALIPAEMTIYYHSDEDGQAPRYIAFMTDITRRKENEAALIAAKQSAEAAAESMGILVRQLEAANLRLSKSDQRLTALFEMSQKAPMLGEIELLRMGVDEAVRLTDSQIGYVHFVNEDQETIALQTWSSGTLEACSAAYDDHYPVSAAGVWADTVRFLRPVIHNDYPGLANKKVTPEGHAPLLRHAGIPVVDGGKVRLLMGVGNKTSEYDDADVNQLQLIGNDLWSIVVRRRAERALEEARRLAESATVAKSAFLANMSHEIRTPLNAITGMVHLIRRSGVSALQEDRLNRIERAGQHLLEIINDILDLSKIEAGKFTLEEAETQLGSVIENVSSILGMQAQKKNLRIVVDNRLPDRCRYLGDATRLQQGLLNYGSNAIKFSEQGEVTVRVFVTESGRQADLIRFEVEDRGIGIEQERLRRLFNAFEQADNSTTRRYGGTGLGLAITRKLAQLMGGEAGATSEAGKGSLFWFTARLKKMEAPTAMPATVAGVAAELVLARDHTSARVLLVEDEPINREVTLAMLEDIWPAIDVAEDGEAAVRLATERRYDLILMDMQMPVMDGLEAARRIRLLPDRAQVPIVAMTANVFSEDRQRCFAAGMNDFLPKPVVPEALYEIVLKWLRL</sequence>
<keyword evidence="17" id="KW-1185">Reference proteome</keyword>
<dbReference type="InterPro" id="IPR035965">
    <property type="entry name" value="PAS-like_dom_sf"/>
</dbReference>
<dbReference type="Pfam" id="PF00072">
    <property type="entry name" value="Response_reg"/>
    <property type="match status" value="1"/>
</dbReference>
<dbReference type="SUPFAM" id="SSF47384">
    <property type="entry name" value="Homodimeric domain of signal transducing histidine kinase"/>
    <property type="match status" value="1"/>
</dbReference>
<evidence type="ECO:0000256" key="11">
    <source>
        <dbReference type="SAM" id="Phobius"/>
    </source>
</evidence>
<organism evidence="16 17">
    <name type="scientific">Propionivibrio dicarboxylicus</name>
    <dbReference type="NCBI Taxonomy" id="83767"/>
    <lineage>
        <taxon>Bacteria</taxon>
        <taxon>Pseudomonadati</taxon>
        <taxon>Pseudomonadota</taxon>
        <taxon>Betaproteobacteria</taxon>
        <taxon>Rhodocyclales</taxon>
        <taxon>Rhodocyclaceae</taxon>
        <taxon>Propionivibrio</taxon>
    </lineage>
</organism>
<evidence type="ECO:0000256" key="5">
    <source>
        <dbReference type="ARBA" id="ARBA00022777"/>
    </source>
</evidence>